<evidence type="ECO:0000313" key="1">
    <source>
        <dbReference type="Proteomes" id="UP000887565"/>
    </source>
</evidence>
<name>A0A915J571_ROMCU</name>
<organism evidence="1 2">
    <name type="scientific">Romanomermis culicivorax</name>
    <name type="common">Nematode worm</name>
    <dbReference type="NCBI Taxonomy" id="13658"/>
    <lineage>
        <taxon>Eukaryota</taxon>
        <taxon>Metazoa</taxon>
        <taxon>Ecdysozoa</taxon>
        <taxon>Nematoda</taxon>
        <taxon>Enoplea</taxon>
        <taxon>Dorylaimia</taxon>
        <taxon>Mermithida</taxon>
        <taxon>Mermithoidea</taxon>
        <taxon>Mermithidae</taxon>
        <taxon>Romanomermis</taxon>
    </lineage>
</organism>
<proteinExistence type="predicted"/>
<reference evidence="2" key="1">
    <citation type="submission" date="2022-11" db="UniProtKB">
        <authorList>
            <consortium name="WormBaseParasite"/>
        </authorList>
    </citation>
    <scope>IDENTIFICATION</scope>
</reference>
<accession>A0A915J571</accession>
<keyword evidence="1" id="KW-1185">Reference proteome</keyword>
<protein>
    <submittedName>
        <fullName evidence="2">Uncharacterized protein</fullName>
    </submittedName>
</protein>
<dbReference type="AlphaFoldDB" id="A0A915J571"/>
<sequence>MTATAVACLALETKAGCCVLINGVSTRSCVLTCPDPPACPVWDIEGQFKVIQWLEKYNFTNESTTTLLDWGVQDKMLAIITQLNAV</sequence>
<dbReference type="WBParaSite" id="nRc.2.0.1.t21581-RA">
    <property type="protein sequence ID" value="nRc.2.0.1.t21581-RA"/>
    <property type="gene ID" value="nRc.2.0.1.g21581"/>
</dbReference>
<dbReference type="Proteomes" id="UP000887565">
    <property type="component" value="Unplaced"/>
</dbReference>
<evidence type="ECO:0000313" key="2">
    <source>
        <dbReference type="WBParaSite" id="nRc.2.0.1.t21581-RA"/>
    </source>
</evidence>